<dbReference type="GO" id="GO:0002098">
    <property type="term" value="P:tRNA wobble uridine modification"/>
    <property type="evidence" value="ECO:0007669"/>
    <property type="project" value="TreeGrafter"/>
</dbReference>
<dbReference type="GO" id="GO:0005737">
    <property type="term" value="C:cytoplasm"/>
    <property type="evidence" value="ECO:0007669"/>
    <property type="project" value="TreeGrafter"/>
</dbReference>
<feature type="domain" description="G" evidence="1">
    <location>
        <begin position="11"/>
        <end position="140"/>
    </location>
</feature>
<evidence type="ECO:0000259" key="1">
    <source>
        <dbReference type="Pfam" id="PF01926"/>
    </source>
</evidence>
<accession>A0A832ZX96</accession>
<dbReference type="Gene3D" id="3.40.50.300">
    <property type="entry name" value="P-loop containing nucleotide triphosphate hydrolases"/>
    <property type="match status" value="1"/>
</dbReference>
<dbReference type="GO" id="GO:0030488">
    <property type="term" value="P:tRNA methylation"/>
    <property type="evidence" value="ECO:0007669"/>
    <property type="project" value="TreeGrafter"/>
</dbReference>
<dbReference type="GO" id="GO:0005525">
    <property type="term" value="F:GTP binding"/>
    <property type="evidence" value="ECO:0007669"/>
    <property type="project" value="InterPro"/>
</dbReference>
<sequence>MEEGGRRKGFKVVMIGPENSGKSALVNAIFGRNISRVSEVGGTTKNPIKKFWGRLKYGRSKRRPKMVDLIFVDLGGLFAGEKKSPVMVGKVLERTYREIEDANLIIHVIDGERGLLKSFEKLHHNLKFRCQKPIIVVVNKCDLLDDTRREELRRYVEDRLRNRCIFTSALTYEGIPELIGAIIHILKNIDVKRR</sequence>
<name>A0A832ZX96_9EURY</name>
<organism evidence="2 3">
    <name type="scientific">Methanothermococcus okinawensis</name>
    <dbReference type="NCBI Taxonomy" id="155863"/>
    <lineage>
        <taxon>Archaea</taxon>
        <taxon>Methanobacteriati</taxon>
        <taxon>Methanobacteriota</taxon>
        <taxon>Methanomada group</taxon>
        <taxon>Methanococci</taxon>
        <taxon>Methanococcales</taxon>
        <taxon>Methanococcaceae</taxon>
        <taxon>Methanothermococcus</taxon>
    </lineage>
</organism>
<dbReference type="PANTHER" id="PTHR42714:SF6">
    <property type="entry name" value="TRANSLATION INITIATION FACTOR IF-2"/>
    <property type="match status" value="1"/>
</dbReference>
<gene>
    <name evidence="2" type="ORF">EYH55_00035</name>
</gene>
<dbReference type="EMBL" id="DQVW01000001">
    <property type="protein sequence ID" value="HIQ31860.1"/>
    <property type="molecule type" value="Genomic_DNA"/>
</dbReference>
<protein>
    <submittedName>
        <fullName evidence="2">GTP-binding protein</fullName>
    </submittedName>
</protein>
<dbReference type="InterPro" id="IPR005225">
    <property type="entry name" value="Small_GTP-bd"/>
</dbReference>
<dbReference type="PANTHER" id="PTHR42714">
    <property type="entry name" value="TRNA MODIFICATION GTPASE GTPBP3"/>
    <property type="match status" value="1"/>
</dbReference>
<reference evidence="2" key="1">
    <citation type="journal article" date="2020" name="ISME J.">
        <title>Gammaproteobacteria mediating utilization of methyl-, sulfur- and petroleum organic compounds in deep ocean hydrothermal plumes.</title>
        <authorList>
            <person name="Zhou Z."/>
            <person name="Liu Y."/>
            <person name="Pan J."/>
            <person name="Cron B.R."/>
            <person name="Toner B.M."/>
            <person name="Anantharaman K."/>
            <person name="Breier J.A."/>
            <person name="Dick G.J."/>
            <person name="Li M."/>
        </authorList>
    </citation>
    <scope>NUCLEOTIDE SEQUENCE</scope>
    <source>
        <strain evidence="2">SZUA-1534</strain>
    </source>
</reference>
<evidence type="ECO:0000313" key="3">
    <source>
        <dbReference type="Proteomes" id="UP000623215"/>
    </source>
</evidence>
<dbReference type="CDD" id="cd00880">
    <property type="entry name" value="Era_like"/>
    <property type="match status" value="1"/>
</dbReference>
<evidence type="ECO:0000313" key="2">
    <source>
        <dbReference type="EMBL" id="HIQ31860.1"/>
    </source>
</evidence>
<dbReference type="NCBIfam" id="TIGR00231">
    <property type="entry name" value="small_GTP"/>
    <property type="match status" value="1"/>
</dbReference>
<dbReference type="SUPFAM" id="SSF52540">
    <property type="entry name" value="P-loop containing nucleoside triphosphate hydrolases"/>
    <property type="match status" value="1"/>
</dbReference>
<dbReference type="AlphaFoldDB" id="A0A832ZX96"/>
<dbReference type="Proteomes" id="UP000623215">
    <property type="component" value="Unassembled WGS sequence"/>
</dbReference>
<dbReference type="InterPro" id="IPR027417">
    <property type="entry name" value="P-loop_NTPase"/>
</dbReference>
<proteinExistence type="predicted"/>
<comment type="caution">
    <text evidence="2">The sequence shown here is derived from an EMBL/GenBank/DDBJ whole genome shotgun (WGS) entry which is preliminary data.</text>
</comment>
<dbReference type="InterPro" id="IPR006073">
    <property type="entry name" value="GTP-bd"/>
</dbReference>
<dbReference type="Pfam" id="PF01926">
    <property type="entry name" value="MMR_HSR1"/>
    <property type="match status" value="1"/>
</dbReference>